<dbReference type="RefSeq" id="WP_310942502.1">
    <property type="nucleotide sequence ID" value="NZ_JARUIS010000001.1"/>
</dbReference>
<dbReference type="PANTHER" id="PTHR42798">
    <property type="entry name" value="LIPOPROTEIN-RELEASING SYSTEM ATP-BINDING PROTEIN LOLD"/>
    <property type="match status" value="1"/>
</dbReference>
<dbReference type="GO" id="GO:0005524">
    <property type="term" value="F:ATP binding"/>
    <property type="evidence" value="ECO:0007669"/>
    <property type="project" value="UniProtKB-KW"/>
</dbReference>
<evidence type="ECO:0000259" key="3">
    <source>
        <dbReference type="PROSITE" id="PS50893"/>
    </source>
</evidence>
<dbReference type="PROSITE" id="PS50893">
    <property type="entry name" value="ABC_TRANSPORTER_2"/>
    <property type="match status" value="1"/>
</dbReference>
<evidence type="ECO:0000256" key="2">
    <source>
        <dbReference type="ARBA" id="ARBA00022840"/>
    </source>
</evidence>
<dbReference type="InterPro" id="IPR003593">
    <property type="entry name" value="AAA+_ATPase"/>
</dbReference>
<dbReference type="Proteomes" id="UP001182303">
    <property type="component" value="Unassembled WGS sequence"/>
</dbReference>
<organism evidence="4 5">
    <name type="scientific">Clostridium sporogenes</name>
    <dbReference type="NCBI Taxonomy" id="1509"/>
    <lineage>
        <taxon>Bacteria</taxon>
        <taxon>Bacillati</taxon>
        <taxon>Bacillota</taxon>
        <taxon>Clostridia</taxon>
        <taxon>Eubacteriales</taxon>
        <taxon>Clostridiaceae</taxon>
        <taxon>Clostridium</taxon>
    </lineage>
</organism>
<comment type="caution">
    <text evidence="4">The sequence shown here is derived from an EMBL/GenBank/DDBJ whole genome shotgun (WGS) entry which is preliminary data.</text>
</comment>
<keyword evidence="1" id="KW-0547">Nucleotide-binding</keyword>
<evidence type="ECO:0000256" key="1">
    <source>
        <dbReference type="ARBA" id="ARBA00022741"/>
    </source>
</evidence>
<proteinExistence type="predicted"/>
<keyword evidence="2" id="KW-0067">ATP-binding</keyword>
<dbReference type="SUPFAM" id="SSF52540">
    <property type="entry name" value="P-loop containing nucleoside triphosphate hydrolases"/>
    <property type="match status" value="1"/>
</dbReference>
<protein>
    <submittedName>
        <fullName evidence="4">Bacteriocin export ABC transporter</fullName>
    </submittedName>
</protein>
<dbReference type="NCBIfam" id="TIGR03608">
    <property type="entry name" value="L_ocin_972_ABC"/>
    <property type="match status" value="1"/>
</dbReference>
<dbReference type="InterPro" id="IPR027417">
    <property type="entry name" value="P-loop_NTPase"/>
</dbReference>
<dbReference type="InterPro" id="IPR019895">
    <property type="entry name" value="L_ocin_972_ABC"/>
</dbReference>
<dbReference type="AlphaFoldDB" id="A0AAE4JTM9"/>
<sequence length="211" mass="23744">MAIIELNNITKKYGNKKVLDKFSLNIDKEEMVAIMGPSGQGKTTILNIIGLLEKFDEGNLTIDGECNVKINSIRATKILREKISYLFQNFALVEDESVFYNLNLALKYVKGTKSYKKDLIKNALETVGLENYEKNKIFELSGGEQQRVSIARSILKPCKIILADEPTGSLDEENSYKIISLLKLLNKKGKTIVIVTHDKNIANECSRIINI</sequence>
<dbReference type="PANTHER" id="PTHR42798:SF2">
    <property type="entry name" value="ABC TRANSPORTER ATP-BINDING PROTEIN MG467-RELATED"/>
    <property type="match status" value="1"/>
</dbReference>
<dbReference type="InterPro" id="IPR003439">
    <property type="entry name" value="ABC_transporter-like_ATP-bd"/>
</dbReference>
<dbReference type="GO" id="GO:0016887">
    <property type="term" value="F:ATP hydrolysis activity"/>
    <property type="evidence" value="ECO:0007669"/>
    <property type="project" value="InterPro"/>
</dbReference>
<dbReference type="SMART" id="SM00382">
    <property type="entry name" value="AAA"/>
    <property type="match status" value="1"/>
</dbReference>
<accession>A0AAE4JTM9</accession>
<feature type="domain" description="ABC transporter" evidence="3">
    <location>
        <begin position="4"/>
        <end position="211"/>
    </location>
</feature>
<dbReference type="Gene3D" id="3.40.50.300">
    <property type="entry name" value="P-loop containing nucleotide triphosphate hydrolases"/>
    <property type="match status" value="1"/>
</dbReference>
<reference evidence="4" key="1">
    <citation type="submission" date="2023-04" db="EMBL/GenBank/DDBJ databases">
        <title>Assessment of the microbiological origin of a defect in Grana Padano cheese.</title>
        <authorList>
            <person name="Zago M."/>
            <person name="Rossetti L."/>
            <person name="Bonvini B."/>
            <person name="Carminati D."/>
            <person name="Giraffa G."/>
        </authorList>
    </citation>
    <scope>NUCLEOTIDE SEQUENCE</scope>
    <source>
        <strain evidence="4">4990</strain>
    </source>
</reference>
<dbReference type="Pfam" id="PF00005">
    <property type="entry name" value="ABC_tran"/>
    <property type="match status" value="1"/>
</dbReference>
<dbReference type="InterPro" id="IPR017871">
    <property type="entry name" value="ABC_transporter-like_CS"/>
</dbReference>
<dbReference type="PROSITE" id="PS00211">
    <property type="entry name" value="ABC_TRANSPORTER_1"/>
    <property type="match status" value="1"/>
</dbReference>
<name>A0AAE4JTM9_CLOSG</name>
<gene>
    <name evidence="4" type="ORF">P9J83_00020</name>
</gene>
<dbReference type="EMBL" id="JARUIS010000001">
    <property type="protein sequence ID" value="MDS1001899.1"/>
    <property type="molecule type" value="Genomic_DNA"/>
</dbReference>
<evidence type="ECO:0000313" key="4">
    <source>
        <dbReference type="EMBL" id="MDS1001899.1"/>
    </source>
</evidence>
<evidence type="ECO:0000313" key="5">
    <source>
        <dbReference type="Proteomes" id="UP001182303"/>
    </source>
</evidence>